<evidence type="ECO:0000313" key="5">
    <source>
        <dbReference type="EMBL" id="MBB5715508.1"/>
    </source>
</evidence>
<dbReference type="InterPro" id="IPR036263">
    <property type="entry name" value="Chorismate_II_sf"/>
</dbReference>
<accession>A0A7W9EWG5</accession>
<proteinExistence type="predicted"/>
<dbReference type="EC" id="5.4.99.5" evidence="1"/>
<dbReference type="InterPro" id="IPR002701">
    <property type="entry name" value="CM_II_prokaryot"/>
</dbReference>
<dbReference type="InterPro" id="IPR036979">
    <property type="entry name" value="CM_dom_sf"/>
</dbReference>
<dbReference type="Proteomes" id="UP000546200">
    <property type="component" value="Unassembled WGS sequence"/>
</dbReference>
<keyword evidence="5" id="KW-0456">Lyase</keyword>
<dbReference type="InterPro" id="IPR051331">
    <property type="entry name" value="Chorismate_mutase-related"/>
</dbReference>
<feature type="binding site" evidence="3">
    <location>
        <position position="31"/>
    </location>
    <ligand>
        <name>substrate</name>
    </ligand>
</feature>
<feature type="binding site" evidence="3">
    <location>
        <position position="90"/>
    </location>
    <ligand>
        <name>substrate</name>
    </ligand>
</feature>
<dbReference type="PROSITE" id="PS51168">
    <property type="entry name" value="CHORISMATE_MUT_2"/>
    <property type="match status" value="1"/>
</dbReference>
<dbReference type="PIRSF" id="PIRSF029775">
    <property type="entry name" value="Isochor_pyr_lyas"/>
    <property type="match status" value="1"/>
</dbReference>
<dbReference type="GO" id="GO:0004106">
    <property type="term" value="F:chorismate mutase activity"/>
    <property type="evidence" value="ECO:0007669"/>
    <property type="project" value="UniProtKB-EC"/>
</dbReference>
<keyword evidence="5" id="KW-0670">Pyruvate</keyword>
<organism evidence="5 6">
    <name type="scientific">Sphingomonas aerophila</name>
    <dbReference type="NCBI Taxonomy" id="1344948"/>
    <lineage>
        <taxon>Bacteria</taxon>
        <taxon>Pseudomonadati</taxon>
        <taxon>Pseudomonadota</taxon>
        <taxon>Alphaproteobacteria</taxon>
        <taxon>Sphingomonadales</taxon>
        <taxon>Sphingomonadaceae</taxon>
        <taxon>Sphingomonas</taxon>
    </lineage>
</organism>
<protein>
    <recommendedName>
        <fullName evidence="1">chorismate mutase</fullName>
        <ecNumber evidence="1">5.4.99.5</ecNumber>
    </recommendedName>
</protein>
<keyword evidence="2" id="KW-0413">Isomerase</keyword>
<feature type="domain" description="Chorismate mutase" evidence="4">
    <location>
        <begin position="4"/>
        <end position="94"/>
    </location>
</feature>
<feature type="binding site" evidence="3">
    <location>
        <position position="14"/>
    </location>
    <ligand>
        <name>substrate</name>
    </ligand>
</feature>
<dbReference type="PANTHER" id="PTHR38041:SF1">
    <property type="entry name" value="CHORISMATE MUTASE"/>
    <property type="match status" value="1"/>
</dbReference>
<dbReference type="AlphaFoldDB" id="A0A7W9EWG5"/>
<gene>
    <name evidence="5" type="ORF">FHS94_002354</name>
</gene>
<dbReference type="Gene3D" id="1.20.59.10">
    <property type="entry name" value="Chorismate mutase"/>
    <property type="match status" value="1"/>
</dbReference>
<dbReference type="GO" id="GO:0009697">
    <property type="term" value="P:salicylic acid biosynthetic process"/>
    <property type="evidence" value="ECO:0007669"/>
    <property type="project" value="InterPro"/>
</dbReference>
<dbReference type="RefSeq" id="WP_184057865.1">
    <property type="nucleotide sequence ID" value="NZ_JACIJK010000006.1"/>
</dbReference>
<evidence type="ECO:0000256" key="2">
    <source>
        <dbReference type="ARBA" id="ARBA00023235"/>
    </source>
</evidence>
<evidence type="ECO:0000313" key="6">
    <source>
        <dbReference type="Proteomes" id="UP000546200"/>
    </source>
</evidence>
<dbReference type="EMBL" id="JACIJK010000006">
    <property type="protein sequence ID" value="MBB5715508.1"/>
    <property type="molecule type" value="Genomic_DNA"/>
</dbReference>
<dbReference type="PANTHER" id="PTHR38041">
    <property type="entry name" value="CHORISMATE MUTASE"/>
    <property type="match status" value="1"/>
</dbReference>
<feature type="binding site" evidence="3">
    <location>
        <position position="42"/>
    </location>
    <ligand>
        <name>substrate</name>
    </ligand>
</feature>
<reference evidence="5 6" key="1">
    <citation type="submission" date="2020-08" db="EMBL/GenBank/DDBJ databases">
        <title>Genomic Encyclopedia of Type Strains, Phase IV (KMG-IV): sequencing the most valuable type-strain genomes for metagenomic binning, comparative biology and taxonomic classification.</title>
        <authorList>
            <person name="Goeker M."/>
        </authorList>
    </citation>
    <scope>NUCLEOTIDE SEQUENCE [LARGE SCALE GENOMIC DNA]</scope>
    <source>
        <strain evidence="5 6">DSM 100044</strain>
    </source>
</reference>
<dbReference type="GO" id="GO:0046417">
    <property type="term" value="P:chorismate metabolic process"/>
    <property type="evidence" value="ECO:0007669"/>
    <property type="project" value="InterPro"/>
</dbReference>
<dbReference type="GO" id="GO:0016835">
    <property type="term" value="F:carbon-oxygen lyase activity"/>
    <property type="evidence" value="ECO:0007669"/>
    <property type="project" value="InterPro"/>
</dbReference>
<evidence type="ECO:0000259" key="4">
    <source>
        <dbReference type="PROSITE" id="PS51168"/>
    </source>
</evidence>
<dbReference type="SMART" id="SM00830">
    <property type="entry name" value="CM_2"/>
    <property type="match status" value="1"/>
</dbReference>
<comment type="caution">
    <text evidence="5">The sequence shown here is derived from an EMBL/GenBank/DDBJ whole genome shotgun (WGS) entry which is preliminary data.</text>
</comment>
<dbReference type="Pfam" id="PF01817">
    <property type="entry name" value="CM_2"/>
    <property type="match status" value="1"/>
</dbReference>
<evidence type="ECO:0000256" key="3">
    <source>
        <dbReference type="PIRSR" id="PIRSR029775-1"/>
    </source>
</evidence>
<name>A0A7W9EWG5_9SPHN</name>
<dbReference type="SUPFAM" id="SSF48600">
    <property type="entry name" value="Chorismate mutase II"/>
    <property type="match status" value="1"/>
</dbReference>
<evidence type="ECO:0000256" key="1">
    <source>
        <dbReference type="ARBA" id="ARBA00012404"/>
    </source>
</evidence>
<keyword evidence="6" id="KW-1185">Reference proteome</keyword>
<dbReference type="InterPro" id="IPR008241">
    <property type="entry name" value="Isochorismate_pyruvate-lyase"/>
</dbReference>
<sequence>MIDPEQCETMVQVRAGVDELDEQIVALLAIRTRFMDAAARIKQHRDQVRDEPRKAAVIANACAAASREGMPPEIVGEVFETLVEASIAYEMSRFDQRELG</sequence>